<protein>
    <submittedName>
        <fullName evidence="2">Uncharacterized protein</fullName>
    </submittedName>
</protein>
<feature type="region of interest" description="Disordered" evidence="1">
    <location>
        <begin position="103"/>
        <end position="132"/>
    </location>
</feature>
<evidence type="ECO:0000256" key="1">
    <source>
        <dbReference type="SAM" id="MobiDB-lite"/>
    </source>
</evidence>
<dbReference type="AlphaFoldDB" id="A0A5Q0GYN4"/>
<gene>
    <name evidence="2" type="ORF">EKG83_15185</name>
</gene>
<dbReference type="EMBL" id="CP034550">
    <property type="protein sequence ID" value="QFZ18624.1"/>
    <property type="molecule type" value="Genomic_DNA"/>
</dbReference>
<keyword evidence="3" id="KW-1185">Reference proteome</keyword>
<dbReference type="KEGG" id="ssyi:EKG83_15185"/>
<proteinExistence type="predicted"/>
<sequence length="132" mass="13845">MVRDPGALDDAIDLFEQGLAGTRADAPVRYADLCTFSVASAKRARLHPLVVINVVDAMAEPATAFGDRWHVDLVVRLASPCPTAGEPTGRGRGCGVHGLPFAGHPPEECPRAAPGGAVRASRRRARSASVTH</sequence>
<evidence type="ECO:0000313" key="3">
    <source>
        <dbReference type="Proteomes" id="UP000325787"/>
    </source>
</evidence>
<name>A0A5Q0GYN4_SACSY</name>
<dbReference type="RefSeq" id="WP_033433208.1">
    <property type="nucleotide sequence ID" value="NZ_CP034550.1"/>
</dbReference>
<reference evidence="3" key="1">
    <citation type="journal article" date="2021" name="Curr. Microbiol.">
        <title>Complete genome of nocamycin-producing strain Saccharothrix syringae NRRL B-16468 reveals the biosynthetic potential for secondary metabolites.</title>
        <authorList>
            <person name="Mo X."/>
            <person name="Yang S."/>
        </authorList>
    </citation>
    <scope>NUCLEOTIDE SEQUENCE [LARGE SCALE GENOMIC DNA]</scope>
    <source>
        <strain evidence="3">ATCC 51364 / DSM 43886 / JCM 6844 / KCTC 9398 / NBRC 14523 / NRRL B-16468 / INA 2240</strain>
    </source>
</reference>
<accession>A0A5Q0GYN4</accession>
<dbReference type="Proteomes" id="UP000325787">
    <property type="component" value="Chromosome"/>
</dbReference>
<organism evidence="2 3">
    <name type="scientific">Saccharothrix syringae</name>
    <name type="common">Nocardiopsis syringae</name>
    <dbReference type="NCBI Taxonomy" id="103733"/>
    <lineage>
        <taxon>Bacteria</taxon>
        <taxon>Bacillati</taxon>
        <taxon>Actinomycetota</taxon>
        <taxon>Actinomycetes</taxon>
        <taxon>Pseudonocardiales</taxon>
        <taxon>Pseudonocardiaceae</taxon>
        <taxon>Saccharothrix</taxon>
    </lineage>
</organism>
<evidence type="ECO:0000313" key="2">
    <source>
        <dbReference type="EMBL" id="QFZ18624.1"/>
    </source>
</evidence>